<keyword evidence="2" id="KW-1185">Reference proteome</keyword>
<proteinExistence type="predicted"/>
<name>A0A913ZM35_PATMI</name>
<dbReference type="Gene3D" id="3.30.420.10">
    <property type="entry name" value="Ribonuclease H-like superfamily/Ribonuclease H"/>
    <property type="match status" value="1"/>
</dbReference>
<organism evidence="1 2">
    <name type="scientific">Patiria miniata</name>
    <name type="common">Bat star</name>
    <name type="synonym">Asterina miniata</name>
    <dbReference type="NCBI Taxonomy" id="46514"/>
    <lineage>
        <taxon>Eukaryota</taxon>
        <taxon>Metazoa</taxon>
        <taxon>Echinodermata</taxon>
        <taxon>Eleutherozoa</taxon>
        <taxon>Asterozoa</taxon>
        <taxon>Asteroidea</taxon>
        <taxon>Valvatacea</taxon>
        <taxon>Valvatida</taxon>
        <taxon>Asterinidae</taxon>
        <taxon>Patiria</taxon>
    </lineage>
</organism>
<reference evidence="1" key="1">
    <citation type="submission" date="2022-11" db="UniProtKB">
        <authorList>
            <consortium name="EnsemblMetazoa"/>
        </authorList>
    </citation>
    <scope>IDENTIFICATION</scope>
</reference>
<dbReference type="OrthoDB" id="9971063at2759"/>
<dbReference type="PANTHER" id="PTHR47326:SF1">
    <property type="entry name" value="HTH PSQ-TYPE DOMAIN-CONTAINING PROTEIN"/>
    <property type="match status" value="1"/>
</dbReference>
<accession>A0A913ZM35</accession>
<dbReference type="InterPro" id="IPR036397">
    <property type="entry name" value="RNaseH_sf"/>
</dbReference>
<evidence type="ECO:0000313" key="2">
    <source>
        <dbReference type="Proteomes" id="UP000887568"/>
    </source>
</evidence>
<sequence length="139" mass="16566">MINEEVVTQMEIHFQRRQNGMFRYVWWAQDGAPAHRLIAVRNRLHEPIHERVIALNYPVEWPPRSPDHTPCDFFLWGHLKNKVFSTPLHNMQDLRKMIHREVDSLRQNPRTVRRAVDDMRRRCQLCLERGGGHVDGLGQ</sequence>
<dbReference type="Proteomes" id="UP000887568">
    <property type="component" value="Unplaced"/>
</dbReference>
<dbReference type="OMA" id="NTHNEHE"/>
<protein>
    <submittedName>
        <fullName evidence="1">Uncharacterized protein</fullName>
    </submittedName>
</protein>
<dbReference type="PANTHER" id="PTHR47326">
    <property type="entry name" value="TRANSPOSABLE ELEMENT TC3 TRANSPOSASE-LIKE PROTEIN"/>
    <property type="match status" value="1"/>
</dbReference>
<dbReference type="EnsemblMetazoa" id="XM_038196889.1">
    <property type="protein sequence ID" value="XP_038052817.1"/>
    <property type="gene ID" value="LOC119725481"/>
</dbReference>
<evidence type="ECO:0000313" key="1">
    <source>
        <dbReference type="EnsemblMetazoa" id="XP_038052817.1"/>
    </source>
</evidence>
<dbReference type="GO" id="GO:0003676">
    <property type="term" value="F:nucleic acid binding"/>
    <property type="evidence" value="ECO:0007669"/>
    <property type="project" value="InterPro"/>
</dbReference>
<dbReference type="RefSeq" id="XP_038052817.1">
    <property type="nucleotide sequence ID" value="XM_038196889.1"/>
</dbReference>
<dbReference type="GeneID" id="119725481"/>
<dbReference type="AlphaFoldDB" id="A0A913ZM35"/>